<dbReference type="Proteomes" id="UP000095286">
    <property type="component" value="Unplaced"/>
</dbReference>
<organism evidence="1 2">
    <name type="scientific">Rhabditophanes sp. KR3021</name>
    <dbReference type="NCBI Taxonomy" id="114890"/>
    <lineage>
        <taxon>Eukaryota</taxon>
        <taxon>Metazoa</taxon>
        <taxon>Ecdysozoa</taxon>
        <taxon>Nematoda</taxon>
        <taxon>Chromadorea</taxon>
        <taxon>Rhabditida</taxon>
        <taxon>Tylenchina</taxon>
        <taxon>Panagrolaimomorpha</taxon>
        <taxon>Strongyloidoidea</taxon>
        <taxon>Alloionematidae</taxon>
        <taxon>Rhabditophanes</taxon>
    </lineage>
</organism>
<name>A0AC35UG24_9BILA</name>
<evidence type="ECO:0000313" key="2">
    <source>
        <dbReference type="WBParaSite" id="RSKR_0001110100.1"/>
    </source>
</evidence>
<evidence type="ECO:0000313" key="1">
    <source>
        <dbReference type="Proteomes" id="UP000095286"/>
    </source>
</evidence>
<proteinExistence type="predicted"/>
<dbReference type="WBParaSite" id="RSKR_0001110100.1">
    <property type="protein sequence ID" value="RSKR_0001110100.1"/>
    <property type="gene ID" value="RSKR_0001110100"/>
</dbReference>
<protein>
    <submittedName>
        <fullName evidence="2">Guanylate cyclase</fullName>
    </submittedName>
</protein>
<accession>A0AC35UG24</accession>
<sequence length="1020" mass="116257">MQFPYNLEAVRKWQGYRESAAAVSKALEYARKNQTILNRVNFDYQWRLPECDQIKAAGLTFEMIDKTKVTNMIGPPCSVFPTIVQIMPNFADFSLALGQLLMYYSWPTISVMYYSNPEQITRCSRFSDILETTINTKFPDITINYKRQIANWTAANLKKHAQIVKDGSRVVVLCIDDIVKRRQIMLSYEDMGMKSSDYVYINVDSQMSAYVDEEDLNWLLDQNTIKDGLDAKALSMQPYLFYFGFSMKGGISDQQHALRKNMPAYMKEAPWLCNEDCANVTIGSYYAGYLFDTSFVYFWSLAQAINDMSGRMDINNIVRNGSLITQYSKGVFKGMTGEYTLDKNMTRNSIFQFGTYADSMNNVTPWVFYTIENAEVKTSLQYTDPLNTLFKPRSNFFPLNVPKCGYRNELCPDPFYVTNPIGFVGIIVGSILLVLIFLFIIGYVFRLRHLEQKRLDDLWRVHFMSLTKYSTYKGSLTDMQSKRSLMSTPSSNSKQMSFNEKKGGRYVVYVLNGDLVVGCEHSSMYVLKNSEMKHLRAMKALESDCINKFMGLSIDGTTIFSLWKYCSRGSLQDVLTNNTSITIDAFFTFSLIKDLCEGLAAIAQSAVLVHGNINSTTCLLDERWSLRLSNFGIPFIRSNEKKADKDLLWTAPELLRDPMKLPNTQSDVFAAAIVCSEIINQKLAYENSEFNNGHEEIVYMLKNAKQRICRPTLDPAVPDMNSALNHLVRDMWLENPSDRPKIETIRSLIKQMNPGNTQNLMDHVFGMLESYASSLEDDIQQRTKELVEEQKKADNLLFRMLPRQVAEKLKLGQTVVPENFDSVTIFFSDVVQFTTLASKCSNVQVVDLLNNLYTIFDEIINSHDVFKVETIGDGYLCVSGLPHRNGYKHVKEVADMSLELISKLVDFRIPHLPLERIRIRVGMHSNSCVAGVVGVAMPKYCLFGDAVNTASRMESSSKPSQIHMTSDANALLNQHYSQYITESRGEINIKGKGQMETFWLLGKEGGNLLYDDPNYNIIKK</sequence>
<reference evidence="2" key="1">
    <citation type="submission" date="2016-11" db="UniProtKB">
        <authorList>
            <consortium name="WormBaseParasite"/>
        </authorList>
    </citation>
    <scope>IDENTIFICATION</scope>
    <source>
        <strain evidence="2">KR3021</strain>
    </source>
</reference>